<dbReference type="AlphaFoldDB" id="A0A5B6WVC2"/>
<proteinExistence type="predicted"/>
<dbReference type="EMBL" id="SMMG02000002">
    <property type="protein sequence ID" value="KAA3485358.1"/>
    <property type="molecule type" value="Genomic_DNA"/>
</dbReference>
<gene>
    <name evidence="1" type="ORF">EPI10_007353</name>
</gene>
<comment type="caution">
    <text evidence="1">The sequence shown here is derived from an EMBL/GenBank/DDBJ whole genome shotgun (WGS) entry which is preliminary data.</text>
</comment>
<organism evidence="1 2">
    <name type="scientific">Gossypium australe</name>
    <dbReference type="NCBI Taxonomy" id="47621"/>
    <lineage>
        <taxon>Eukaryota</taxon>
        <taxon>Viridiplantae</taxon>
        <taxon>Streptophyta</taxon>
        <taxon>Embryophyta</taxon>
        <taxon>Tracheophyta</taxon>
        <taxon>Spermatophyta</taxon>
        <taxon>Magnoliopsida</taxon>
        <taxon>eudicotyledons</taxon>
        <taxon>Gunneridae</taxon>
        <taxon>Pentapetalae</taxon>
        <taxon>rosids</taxon>
        <taxon>malvids</taxon>
        <taxon>Malvales</taxon>
        <taxon>Malvaceae</taxon>
        <taxon>Malvoideae</taxon>
        <taxon>Gossypium</taxon>
    </lineage>
</organism>
<sequence>MAPLKAPGSDRFHALFFQSQWDILGNDVCQWVKSVFDVTFDPLAYVMFFYKLVMKVIVNRFKEQAGFIAGRNIFYNIILAQEVIHSMRCNRKGRKWMLFLRLPCKFFGMACLRRSLNRIEKYDRDVLFCPIFLCFA</sequence>
<dbReference type="Proteomes" id="UP000325315">
    <property type="component" value="Unassembled WGS sequence"/>
</dbReference>
<dbReference type="PANTHER" id="PTHR46890:SF48">
    <property type="entry name" value="RNA-DIRECTED DNA POLYMERASE"/>
    <property type="match status" value="1"/>
</dbReference>
<dbReference type="OrthoDB" id="1088220at2759"/>
<reference evidence="2" key="1">
    <citation type="journal article" date="2019" name="Plant Biotechnol. J.">
        <title>Genome sequencing of the Australian wild diploid species Gossypium australe highlights disease resistance and delayed gland morphogenesis.</title>
        <authorList>
            <person name="Cai Y."/>
            <person name="Cai X."/>
            <person name="Wang Q."/>
            <person name="Wang P."/>
            <person name="Zhang Y."/>
            <person name="Cai C."/>
            <person name="Xu Y."/>
            <person name="Wang K."/>
            <person name="Zhou Z."/>
            <person name="Wang C."/>
            <person name="Geng S."/>
            <person name="Li B."/>
            <person name="Dong Q."/>
            <person name="Hou Y."/>
            <person name="Wang H."/>
            <person name="Ai P."/>
            <person name="Liu Z."/>
            <person name="Yi F."/>
            <person name="Sun M."/>
            <person name="An G."/>
            <person name="Cheng J."/>
            <person name="Zhang Y."/>
            <person name="Shi Q."/>
            <person name="Xie Y."/>
            <person name="Shi X."/>
            <person name="Chang Y."/>
            <person name="Huang F."/>
            <person name="Chen Y."/>
            <person name="Hong S."/>
            <person name="Mi L."/>
            <person name="Sun Q."/>
            <person name="Zhang L."/>
            <person name="Zhou B."/>
            <person name="Peng R."/>
            <person name="Zhang X."/>
            <person name="Liu F."/>
        </authorList>
    </citation>
    <scope>NUCLEOTIDE SEQUENCE [LARGE SCALE GENOMIC DNA]</scope>
    <source>
        <strain evidence="2">cv. PA1801</strain>
    </source>
</reference>
<keyword evidence="2" id="KW-1185">Reference proteome</keyword>
<dbReference type="PANTHER" id="PTHR46890">
    <property type="entry name" value="NON-LTR RETROLELEMENT REVERSE TRANSCRIPTASE-LIKE PROTEIN-RELATED"/>
    <property type="match status" value="1"/>
</dbReference>
<accession>A0A5B6WVC2</accession>
<evidence type="ECO:0000313" key="2">
    <source>
        <dbReference type="Proteomes" id="UP000325315"/>
    </source>
</evidence>
<name>A0A5B6WVC2_9ROSI</name>
<dbReference type="InterPro" id="IPR052343">
    <property type="entry name" value="Retrotransposon-Effector_Assoc"/>
</dbReference>
<protein>
    <submittedName>
        <fullName evidence="1">Retrovirus-related Pol polyprotein LINE-1</fullName>
    </submittedName>
</protein>
<evidence type="ECO:0000313" key="1">
    <source>
        <dbReference type="EMBL" id="KAA3485358.1"/>
    </source>
</evidence>